<proteinExistence type="predicted"/>
<organism evidence="2 3">
    <name type="scientific">Lysinibacillus piscis</name>
    <dbReference type="NCBI Taxonomy" id="2518931"/>
    <lineage>
        <taxon>Bacteria</taxon>
        <taxon>Bacillati</taxon>
        <taxon>Bacillota</taxon>
        <taxon>Bacilli</taxon>
        <taxon>Bacillales</taxon>
        <taxon>Bacillaceae</taxon>
        <taxon>Lysinibacillus</taxon>
    </lineage>
</organism>
<dbReference type="Proteomes" id="UP001065593">
    <property type="component" value="Unassembled WGS sequence"/>
</dbReference>
<accession>A0ABQ5NLU5</accession>
<name>A0ABQ5NLU5_9BACI</name>
<keyword evidence="1" id="KW-0812">Transmembrane</keyword>
<dbReference type="InterPro" id="IPR019715">
    <property type="entry name" value="Haemolysin_XhlA"/>
</dbReference>
<keyword evidence="3" id="KW-1185">Reference proteome</keyword>
<sequence>MGEELVRDVYEKLGEINGKLDGFAQTRDTADKAENTANEALASTKSAHLRIDKLDRIVFWAGTSIIGVVIVALMALIIKVS</sequence>
<dbReference type="RefSeq" id="WP_264989052.1">
    <property type="nucleotide sequence ID" value="NZ_BRZA01000002.1"/>
</dbReference>
<gene>
    <name evidence="2" type="ORF">LYSBPC_24460</name>
</gene>
<protein>
    <recommendedName>
        <fullName evidence="4">Hemolysin XhlA</fullName>
    </recommendedName>
</protein>
<evidence type="ECO:0000313" key="2">
    <source>
        <dbReference type="EMBL" id="GLC89319.1"/>
    </source>
</evidence>
<evidence type="ECO:0008006" key="4">
    <source>
        <dbReference type="Google" id="ProtNLM"/>
    </source>
</evidence>
<comment type="caution">
    <text evidence="2">The sequence shown here is derived from an EMBL/GenBank/DDBJ whole genome shotgun (WGS) entry which is preliminary data.</text>
</comment>
<evidence type="ECO:0000313" key="3">
    <source>
        <dbReference type="Proteomes" id="UP001065593"/>
    </source>
</evidence>
<feature type="transmembrane region" description="Helical" evidence="1">
    <location>
        <begin position="57"/>
        <end position="78"/>
    </location>
</feature>
<dbReference type="EMBL" id="BRZA01000002">
    <property type="protein sequence ID" value="GLC89319.1"/>
    <property type="molecule type" value="Genomic_DNA"/>
</dbReference>
<keyword evidence="1" id="KW-0472">Membrane</keyword>
<dbReference type="Pfam" id="PF10779">
    <property type="entry name" value="XhlA"/>
    <property type="match status" value="1"/>
</dbReference>
<evidence type="ECO:0000256" key="1">
    <source>
        <dbReference type="SAM" id="Phobius"/>
    </source>
</evidence>
<keyword evidence="1" id="KW-1133">Transmembrane helix</keyword>
<reference evidence="2" key="1">
    <citation type="submission" date="2022-08" db="EMBL/GenBank/DDBJ databases">
        <title>Draft genome sequence of Lysinibacillus sp. strain KH24.</title>
        <authorList>
            <person name="Kanbe H."/>
            <person name="Itoh H."/>
        </authorList>
    </citation>
    <scope>NUCLEOTIDE SEQUENCE</scope>
    <source>
        <strain evidence="2">KH24</strain>
    </source>
</reference>